<feature type="domain" description="ABC transmembrane type-1" evidence="8">
    <location>
        <begin position="54"/>
        <end position="273"/>
    </location>
</feature>
<dbReference type="EMBL" id="JAVDXO010000010">
    <property type="protein sequence ID" value="MDR7308381.1"/>
    <property type="molecule type" value="Genomic_DNA"/>
</dbReference>
<feature type="transmembrane region" description="Helical" evidence="7">
    <location>
        <begin position="99"/>
        <end position="125"/>
    </location>
</feature>
<keyword evidence="10" id="KW-1185">Reference proteome</keyword>
<name>A0ABU1ZTV1_9BURK</name>
<dbReference type="InterPro" id="IPR035906">
    <property type="entry name" value="MetI-like_sf"/>
</dbReference>
<feature type="transmembrane region" description="Helical" evidence="7">
    <location>
        <begin position="258"/>
        <end position="277"/>
    </location>
</feature>
<evidence type="ECO:0000259" key="8">
    <source>
        <dbReference type="PROSITE" id="PS50928"/>
    </source>
</evidence>
<proteinExistence type="predicted"/>
<feature type="transmembrane region" description="Helical" evidence="7">
    <location>
        <begin position="208"/>
        <end position="229"/>
    </location>
</feature>
<feature type="transmembrane region" description="Helical" evidence="7">
    <location>
        <begin position="54"/>
        <end position="78"/>
    </location>
</feature>
<accession>A0ABU1ZTV1</accession>
<keyword evidence="5 7" id="KW-1133">Transmembrane helix</keyword>
<dbReference type="CDD" id="cd06261">
    <property type="entry name" value="TM_PBP2"/>
    <property type="match status" value="1"/>
</dbReference>
<sequence>MQLPHPPHSHPAALALLAAALLPLAWSLWGAVAAGLDAGAWVALAQAPHTGAALAASVWTGLAATLLATAATAGILAATVGQLHSVAHSNRLTRLLSPLLAVPHAAFAIGLVTLLAPSGWLLRIVSPWATGLSAPPPWPTTQDPWGLGLIVVLVCKEIPFLLWAALAHLQRPDVARRLQQELRLAHTLGYSARAAWWRVGWPQLLPRLAAPLLAVLAYSLAVVDVALIIGPGSPPTLAVLAWQWLQDADSAKNAQGAAAAWLLAATLALCAALAWSLHRAPLWRQRWTGGAQPTVGTAARATRRMPWLLAALVLAYGAVMLALLLGSVVGGWPFPQLLPDSWTWAAWRNVLQSTTTLWTTVWLALASSVAALLWTVAWLEWAPGRWQRLARPLLMLPLVLPAVLWVVGLHRLSLTWGLDTTATGLWLAHTLATLPYVLIALQGPYQGFDPRLRQVAASLGHGRWHFLLRVKWPLLRSALAASVAIGFAVSVAQYLPTLYVGAGRFATVTTEAVNLAASGQRSLTAAYAWLQWLLPVLVFALAARLGRARKF</sequence>
<reference evidence="9 10" key="1">
    <citation type="submission" date="2023-07" db="EMBL/GenBank/DDBJ databases">
        <title>Sorghum-associated microbial communities from plants grown in Nebraska, USA.</title>
        <authorList>
            <person name="Schachtman D."/>
        </authorList>
    </citation>
    <scope>NUCLEOTIDE SEQUENCE [LARGE SCALE GENOMIC DNA]</scope>
    <source>
        <strain evidence="9 10">BE308</strain>
    </source>
</reference>
<comment type="subcellular location">
    <subcellularLocation>
        <location evidence="1">Cell membrane</location>
        <topology evidence="1">Multi-pass membrane protein</topology>
    </subcellularLocation>
</comment>
<dbReference type="PANTHER" id="PTHR30183:SF6">
    <property type="entry name" value="INNER MEMBRANE ABC TRANSPORTER PERMEASE PROTEIN YNJC"/>
    <property type="match status" value="1"/>
</dbReference>
<feature type="transmembrane region" description="Helical" evidence="7">
    <location>
        <begin position="361"/>
        <end position="381"/>
    </location>
</feature>
<evidence type="ECO:0000256" key="5">
    <source>
        <dbReference type="ARBA" id="ARBA00022989"/>
    </source>
</evidence>
<dbReference type="InterPro" id="IPR000515">
    <property type="entry name" value="MetI-like"/>
</dbReference>
<evidence type="ECO:0000256" key="1">
    <source>
        <dbReference type="ARBA" id="ARBA00004651"/>
    </source>
</evidence>
<comment type="caution">
    <text evidence="9">The sequence shown here is derived from an EMBL/GenBank/DDBJ whole genome shotgun (WGS) entry which is preliminary data.</text>
</comment>
<feature type="transmembrane region" description="Helical" evidence="7">
    <location>
        <begin position="526"/>
        <end position="545"/>
    </location>
</feature>
<gene>
    <name evidence="9" type="ORF">J2X15_003690</name>
</gene>
<evidence type="ECO:0000313" key="10">
    <source>
        <dbReference type="Proteomes" id="UP001268089"/>
    </source>
</evidence>
<dbReference type="RefSeq" id="WP_310345619.1">
    <property type="nucleotide sequence ID" value="NZ_JAVDXO010000010.1"/>
</dbReference>
<dbReference type="Gene3D" id="1.10.3720.10">
    <property type="entry name" value="MetI-like"/>
    <property type="match status" value="2"/>
</dbReference>
<keyword evidence="4 7" id="KW-0812">Transmembrane</keyword>
<dbReference type="PROSITE" id="PS50928">
    <property type="entry name" value="ABC_TM1"/>
    <property type="match status" value="2"/>
</dbReference>
<feature type="transmembrane region" description="Helical" evidence="7">
    <location>
        <begin position="145"/>
        <end position="169"/>
    </location>
</feature>
<keyword evidence="2" id="KW-0813">Transport</keyword>
<feature type="transmembrane region" description="Helical" evidence="7">
    <location>
        <begin position="474"/>
        <end position="495"/>
    </location>
</feature>
<keyword evidence="3" id="KW-1003">Cell membrane</keyword>
<evidence type="ECO:0000256" key="2">
    <source>
        <dbReference type="ARBA" id="ARBA00022448"/>
    </source>
</evidence>
<feature type="transmembrane region" description="Helical" evidence="7">
    <location>
        <begin position="424"/>
        <end position="443"/>
    </location>
</feature>
<evidence type="ECO:0000256" key="4">
    <source>
        <dbReference type="ARBA" id="ARBA00022692"/>
    </source>
</evidence>
<dbReference type="Proteomes" id="UP001268089">
    <property type="component" value="Unassembled WGS sequence"/>
</dbReference>
<evidence type="ECO:0000256" key="7">
    <source>
        <dbReference type="SAM" id="Phobius"/>
    </source>
</evidence>
<dbReference type="PANTHER" id="PTHR30183">
    <property type="entry name" value="MOLYBDENUM TRANSPORT SYSTEM PERMEASE PROTEIN MODB"/>
    <property type="match status" value="1"/>
</dbReference>
<feature type="transmembrane region" description="Helical" evidence="7">
    <location>
        <begin position="393"/>
        <end position="412"/>
    </location>
</feature>
<organism evidence="9 10">
    <name type="scientific">Rhodoferax saidenbachensis</name>
    <dbReference type="NCBI Taxonomy" id="1484693"/>
    <lineage>
        <taxon>Bacteria</taxon>
        <taxon>Pseudomonadati</taxon>
        <taxon>Pseudomonadota</taxon>
        <taxon>Betaproteobacteria</taxon>
        <taxon>Burkholderiales</taxon>
        <taxon>Comamonadaceae</taxon>
        <taxon>Rhodoferax</taxon>
    </lineage>
</organism>
<feature type="domain" description="ABC transmembrane type-1" evidence="8">
    <location>
        <begin position="357"/>
        <end position="542"/>
    </location>
</feature>
<evidence type="ECO:0000256" key="3">
    <source>
        <dbReference type="ARBA" id="ARBA00022475"/>
    </source>
</evidence>
<evidence type="ECO:0000256" key="6">
    <source>
        <dbReference type="ARBA" id="ARBA00023136"/>
    </source>
</evidence>
<evidence type="ECO:0000313" key="9">
    <source>
        <dbReference type="EMBL" id="MDR7308381.1"/>
    </source>
</evidence>
<feature type="transmembrane region" description="Helical" evidence="7">
    <location>
        <begin position="307"/>
        <end position="334"/>
    </location>
</feature>
<protein>
    <submittedName>
        <fullName evidence="9">Thiamine transport system permease protein</fullName>
    </submittedName>
</protein>
<dbReference type="SUPFAM" id="SSF161098">
    <property type="entry name" value="MetI-like"/>
    <property type="match status" value="2"/>
</dbReference>
<keyword evidence="6 7" id="KW-0472">Membrane</keyword>